<sequence length="97" mass="10544">PLSGQILTRELRRAKITQPHRTPSIIGSFLLQHKATGNVKANRALSEVLVSRIDSPSNVLIYTTSALPHKSMMSESIKPGLSFQPPSPQALGAIYII</sequence>
<organism evidence="1 2">
    <name type="scientific">Amanita muscaria (strain Koide BX008)</name>
    <dbReference type="NCBI Taxonomy" id="946122"/>
    <lineage>
        <taxon>Eukaryota</taxon>
        <taxon>Fungi</taxon>
        <taxon>Dikarya</taxon>
        <taxon>Basidiomycota</taxon>
        <taxon>Agaricomycotina</taxon>
        <taxon>Agaricomycetes</taxon>
        <taxon>Agaricomycetidae</taxon>
        <taxon>Agaricales</taxon>
        <taxon>Pluteineae</taxon>
        <taxon>Amanitaceae</taxon>
        <taxon>Amanita</taxon>
    </lineage>
</organism>
<feature type="non-terminal residue" evidence="1">
    <location>
        <position position="1"/>
    </location>
</feature>
<name>A0A0C2W0R5_AMAMK</name>
<dbReference type="HOGENOM" id="CLU_2352190_0_0_1"/>
<dbReference type="AlphaFoldDB" id="A0A0C2W0R5"/>
<evidence type="ECO:0000313" key="2">
    <source>
        <dbReference type="Proteomes" id="UP000054549"/>
    </source>
</evidence>
<protein>
    <submittedName>
        <fullName evidence="1">Uncharacterized protein</fullName>
    </submittedName>
</protein>
<proteinExistence type="predicted"/>
<evidence type="ECO:0000313" key="1">
    <source>
        <dbReference type="EMBL" id="KIL54707.1"/>
    </source>
</evidence>
<dbReference type="InParanoid" id="A0A0C2W0R5"/>
<keyword evidence="2" id="KW-1185">Reference proteome</keyword>
<accession>A0A0C2W0R5</accession>
<dbReference type="Proteomes" id="UP000054549">
    <property type="component" value="Unassembled WGS sequence"/>
</dbReference>
<reference evidence="1 2" key="1">
    <citation type="submission" date="2014-04" db="EMBL/GenBank/DDBJ databases">
        <title>Evolutionary Origins and Diversification of the Mycorrhizal Mutualists.</title>
        <authorList>
            <consortium name="DOE Joint Genome Institute"/>
            <consortium name="Mycorrhizal Genomics Consortium"/>
            <person name="Kohler A."/>
            <person name="Kuo A."/>
            <person name="Nagy L.G."/>
            <person name="Floudas D."/>
            <person name="Copeland A."/>
            <person name="Barry K.W."/>
            <person name="Cichocki N."/>
            <person name="Veneault-Fourrey C."/>
            <person name="LaButti K."/>
            <person name="Lindquist E.A."/>
            <person name="Lipzen A."/>
            <person name="Lundell T."/>
            <person name="Morin E."/>
            <person name="Murat C."/>
            <person name="Riley R."/>
            <person name="Ohm R."/>
            <person name="Sun H."/>
            <person name="Tunlid A."/>
            <person name="Henrissat B."/>
            <person name="Grigoriev I.V."/>
            <person name="Hibbett D.S."/>
            <person name="Martin F."/>
        </authorList>
    </citation>
    <scope>NUCLEOTIDE SEQUENCE [LARGE SCALE GENOMIC DNA]</scope>
    <source>
        <strain evidence="1 2">Koide BX008</strain>
    </source>
</reference>
<gene>
    <name evidence="1" type="ORF">M378DRAFT_174113</name>
</gene>
<dbReference type="EMBL" id="KN818654">
    <property type="protein sequence ID" value="KIL54707.1"/>
    <property type="molecule type" value="Genomic_DNA"/>
</dbReference>